<comment type="similarity">
    <text evidence="1">Belongs to the BlaI transcriptional regulatory family.</text>
</comment>
<organism evidence="5 6">
    <name type="scientific">Nocardioides kribbensis</name>
    <dbReference type="NCBI Taxonomy" id="305517"/>
    <lineage>
        <taxon>Bacteria</taxon>
        <taxon>Bacillati</taxon>
        <taxon>Actinomycetota</taxon>
        <taxon>Actinomycetes</taxon>
        <taxon>Propionibacteriales</taxon>
        <taxon>Nocardioidaceae</taxon>
        <taxon>Nocardioides</taxon>
    </lineage>
</organism>
<dbReference type="SUPFAM" id="SSF46785">
    <property type="entry name" value="Winged helix' DNA-binding domain"/>
    <property type="match status" value="1"/>
</dbReference>
<proteinExistence type="inferred from homology"/>
<reference evidence="5 6" key="1">
    <citation type="submission" date="2024-02" db="EMBL/GenBank/DDBJ databases">
        <title>Full genome sequence of Nocardioides kribbensis.</title>
        <authorList>
            <person name="Poletto B.L."/>
            <person name="Silva G."/>
            <person name="Galante D."/>
            <person name="Campos K.R."/>
            <person name="Santos M.B.N."/>
            <person name="Sacchi C.T."/>
        </authorList>
    </citation>
    <scope>NUCLEOTIDE SEQUENCE [LARGE SCALE GENOMIC DNA]</scope>
    <source>
        <strain evidence="5 6">O4R</strain>
    </source>
</reference>
<sequence length="122" mass="13541">MVKDLGQLEAAVMQRLWDWDRPTAVREVLEDLQRERPLAYTTVMTVLDNLHGKGLVRREKSGRAFLYVPATSREEHTAALLGQVLSSSGDRGSTLLHFVGQLDPSELAELRAALDESGNSQP</sequence>
<name>A0ABV1NT86_9ACTN</name>
<dbReference type="Proteomes" id="UP001482520">
    <property type="component" value="Unassembled WGS sequence"/>
</dbReference>
<keyword evidence="2" id="KW-0805">Transcription regulation</keyword>
<dbReference type="EMBL" id="JBEGDP010000001">
    <property type="protein sequence ID" value="MEQ7845712.1"/>
    <property type="molecule type" value="Genomic_DNA"/>
</dbReference>
<dbReference type="InterPro" id="IPR005650">
    <property type="entry name" value="BlaI_family"/>
</dbReference>
<dbReference type="Gene3D" id="1.10.10.10">
    <property type="entry name" value="Winged helix-like DNA-binding domain superfamily/Winged helix DNA-binding domain"/>
    <property type="match status" value="1"/>
</dbReference>
<gene>
    <name evidence="5" type="ORF">V6R90_00375</name>
</gene>
<evidence type="ECO:0000256" key="1">
    <source>
        <dbReference type="ARBA" id="ARBA00011046"/>
    </source>
</evidence>
<accession>A0ABV1NT86</accession>
<dbReference type="Gene3D" id="6.10.140.850">
    <property type="match status" value="1"/>
</dbReference>
<evidence type="ECO:0000256" key="2">
    <source>
        <dbReference type="ARBA" id="ARBA00023015"/>
    </source>
</evidence>
<dbReference type="InterPro" id="IPR036390">
    <property type="entry name" value="WH_DNA-bd_sf"/>
</dbReference>
<dbReference type="PIRSF" id="PIRSF019455">
    <property type="entry name" value="CopR_AtkY"/>
    <property type="match status" value="1"/>
</dbReference>
<keyword evidence="4" id="KW-0804">Transcription</keyword>
<dbReference type="Pfam" id="PF03965">
    <property type="entry name" value="Penicillinase_R"/>
    <property type="match status" value="1"/>
</dbReference>
<keyword evidence="3" id="KW-0238">DNA-binding</keyword>
<evidence type="ECO:0000256" key="4">
    <source>
        <dbReference type="ARBA" id="ARBA00023163"/>
    </source>
</evidence>
<evidence type="ECO:0000313" key="6">
    <source>
        <dbReference type="Proteomes" id="UP001482520"/>
    </source>
</evidence>
<dbReference type="RefSeq" id="WP_349803409.1">
    <property type="nucleotide sequence ID" value="NZ_JBEGDP010000001.1"/>
</dbReference>
<dbReference type="InterPro" id="IPR036388">
    <property type="entry name" value="WH-like_DNA-bd_sf"/>
</dbReference>
<evidence type="ECO:0000256" key="3">
    <source>
        <dbReference type="ARBA" id="ARBA00023125"/>
    </source>
</evidence>
<evidence type="ECO:0000313" key="5">
    <source>
        <dbReference type="EMBL" id="MEQ7845712.1"/>
    </source>
</evidence>
<keyword evidence="6" id="KW-1185">Reference proteome</keyword>
<comment type="caution">
    <text evidence="5">The sequence shown here is derived from an EMBL/GenBank/DDBJ whole genome shotgun (WGS) entry which is preliminary data.</text>
</comment>
<protein>
    <submittedName>
        <fullName evidence="5">BlaI/MecI/CopY family transcriptional regulator</fullName>
    </submittedName>
</protein>